<reference evidence="1 2" key="1">
    <citation type="submission" date="2024-01" db="EMBL/GenBank/DDBJ databases">
        <authorList>
            <person name="Allen C."/>
            <person name="Tagirdzhanova G."/>
        </authorList>
    </citation>
    <scope>NUCLEOTIDE SEQUENCE [LARGE SCALE GENOMIC DNA]</scope>
</reference>
<comment type="caution">
    <text evidence="1">The sequence shown here is derived from an EMBL/GenBank/DDBJ whole genome shotgun (WGS) entry which is preliminary data.</text>
</comment>
<name>A0ABP0BYM6_9PEZI</name>
<proteinExistence type="predicted"/>
<keyword evidence="2" id="KW-1185">Reference proteome</keyword>
<dbReference type="Proteomes" id="UP001642482">
    <property type="component" value="Unassembled WGS sequence"/>
</dbReference>
<evidence type="ECO:0000313" key="2">
    <source>
        <dbReference type="Proteomes" id="UP001642482"/>
    </source>
</evidence>
<organism evidence="1 2">
    <name type="scientific">Sporothrix eucalyptigena</name>
    <dbReference type="NCBI Taxonomy" id="1812306"/>
    <lineage>
        <taxon>Eukaryota</taxon>
        <taxon>Fungi</taxon>
        <taxon>Dikarya</taxon>
        <taxon>Ascomycota</taxon>
        <taxon>Pezizomycotina</taxon>
        <taxon>Sordariomycetes</taxon>
        <taxon>Sordariomycetidae</taxon>
        <taxon>Ophiostomatales</taxon>
        <taxon>Ophiostomataceae</taxon>
        <taxon>Sporothrix</taxon>
    </lineage>
</organism>
<protein>
    <submittedName>
        <fullName evidence="1">Uncharacterized protein</fullName>
    </submittedName>
</protein>
<gene>
    <name evidence="1" type="ORF">SEUCBS140593_005486</name>
</gene>
<evidence type="ECO:0000313" key="1">
    <source>
        <dbReference type="EMBL" id="CAK7224189.1"/>
    </source>
</evidence>
<dbReference type="EMBL" id="CAWUHD010000054">
    <property type="protein sequence ID" value="CAK7224189.1"/>
    <property type="molecule type" value="Genomic_DNA"/>
</dbReference>
<accession>A0ABP0BYM6</accession>
<sequence>MAARDYYEFVVVDRTPGRVFDLLDVVADALSKLKGDPSFGSVLQEAVAKYVPAEEQRQYLELAAEMNCRQDTAGLSGQQCTHSLMSRVRSWDMPNTLRAQLAASLQDPSRRMISPAESRLIEQVTITPHGVIERVGEYEPVRTWSLVVRGADGRDDVYFPYDLGPLNEQALQGSVLDFDSHQPSLPSFAAAFQQAHPQAVFAKGSIHVPYCAWPMPALTTKRRDDQPPSQLNFRTPEGRLYRWKALPFDMPLASRVWQVYVNHELNSRQSFACLQQTTLLVCAETREDAADRIEALAVMGAKHGWSFSIPAPASWLSDISRLGLDMPWEGVRPGVT</sequence>